<protein>
    <submittedName>
        <fullName evidence="1">Uncharacterized protein</fullName>
    </submittedName>
</protein>
<proteinExistence type="predicted"/>
<keyword evidence="2" id="KW-1185">Reference proteome</keyword>
<dbReference type="EMBL" id="BAAAND010000001">
    <property type="protein sequence ID" value="GAA1567754.1"/>
    <property type="molecule type" value="Genomic_DNA"/>
</dbReference>
<organism evidence="1 2">
    <name type="scientific">Kribbella karoonensis</name>
    <dbReference type="NCBI Taxonomy" id="324851"/>
    <lineage>
        <taxon>Bacteria</taxon>
        <taxon>Bacillati</taxon>
        <taxon>Actinomycetota</taxon>
        <taxon>Actinomycetes</taxon>
        <taxon>Propionibacteriales</taxon>
        <taxon>Kribbellaceae</taxon>
        <taxon>Kribbella</taxon>
    </lineage>
</organism>
<gene>
    <name evidence="1" type="ORF">GCM10009742_07000</name>
</gene>
<name>A0ABP4NXP6_9ACTN</name>
<accession>A0ABP4NXP6</accession>
<comment type="caution">
    <text evidence="1">The sequence shown here is derived from an EMBL/GenBank/DDBJ whole genome shotgun (WGS) entry which is preliminary data.</text>
</comment>
<sequence length="114" mass="12190">MRRAGDTFGSAALARRMHVQATGDDTSAVSDLGKLMARSAGHLRSVCGGDVTVSITHGDMLAGARSLMHSTGSQDAVFVVDPGRYPQFAMPEWRHKLSTYLGATHVHAVQHVMD</sequence>
<reference evidence="2" key="1">
    <citation type="journal article" date="2019" name="Int. J. Syst. Evol. Microbiol.">
        <title>The Global Catalogue of Microorganisms (GCM) 10K type strain sequencing project: providing services to taxonomists for standard genome sequencing and annotation.</title>
        <authorList>
            <consortium name="The Broad Institute Genomics Platform"/>
            <consortium name="The Broad Institute Genome Sequencing Center for Infectious Disease"/>
            <person name="Wu L."/>
            <person name="Ma J."/>
        </authorList>
    </citation>
    <scope>NUCLEOTIDE SEQUENCE [LARGE SCALE GENOMIC DNA]</scope>
    <source>
        <strain evidence="2">JCM 14304</strain>
    </source>
</reference>
<evidence type="ECO:0000313" key="1">
    <source>
        <dbReference type="EMBL" id="GAA1567754.1"/>
    </source>
</evidence>
<dbReference type="Proteomes" id="UP001500190">
    <property type="component" value="Unassembled WGS sequence"/>
</dbReference>
<evidence type="ECO:0000313" key="2">
    <source>
        <dbReference type="Proteomes" id="UP001500190"/>
    </source>
</evidence>